<dbReference type="Proteomes" id="UP001231189">
    <property type="component" value="Unassembled WGS sequence"/>
</dbReference>
<reference evidence="3" key="1">
    <citation type="submission" date="2023-07" db="EMBL/GenBank/DDBJ databases">
        <title>A chromosome-level genome assembly of Lolium multiflorum.</title>
        <authorList>
            <person name="Chen Y."/>
            <person name="Copetti D."/>
            <person name="Kolliker R."/>
            <person name="Studer B."/>
        </authorList>
    </citation>
    <scope>NUCLEOTIDE SEQUENCE</scope>
    <source>
        <strain evidence="3">02402/16</strain>
        <tissue evidence="3">Leaf</tissue>
    </source>
</reference>
<accession>A0AAD8R6A2</accession>
<gene>
    <name evidence="3" type="ORF">QYE76_019731</name>
</gene>
<feature type="region of interest" description="Disordered" evidence="1">
    <location>
        <begin position="210"/>
        <end position="284"/>
    </location>
</feature>
<dbReference type="EMBL" id="JAUUTY010000006">
    <property type="protein sequence ID" value="KAK1614214.1"/>
    <property type="molecule type" value="Genomic_DNA"/>
</dbReference>
<keyword evidence="4" id="KW-1185">Reference proteome</keyword>
<protein>
    <recommendedName>
        <fullName evidence="2">Reverse transcriptase Ty1/copia-type domain-containing protein</fullName>
    </recommendedName>
</protein>
<feature type="compositionally biased region" description="Low complexity" evidence="1">
    <location>
        <begin position="271"/>
        <end position="282"/>
    </location>
</feature>
<evidence type="ECO:0000256" key="1">
    <source>
        <dbReference type="SAM" id="MobiDB-lite"/>
    </source>
</evidence>
<organism evidence="3 4">
    <name type="scientific">Lolium multiflorum</name>
    <name type="common">Italian ryegrass</name>
    <name type="synonym">Lolium perenne subsp. multiflorum</name>
    <dbReference type="NCBI Taxonomy" id="4521"/>
    <lineage>
        <taxon>Eukaryota</taxon>
        <taxon>Viridiplantae</taxon>
        <taxon>Streptophyta</taxon>
        <taxon>Embryophyta</taxon>
        <taxon>Tracheophyta</taxon>
        <taxon>Spermatophyta</taxon>
        <taxon>Magnoliopsida</taxon>
        <taxon>Liliopsida</taxon>
        <taxon>Poales</taxon>
        <taxon>Poaceae</taxon>
        <taxon>BOP clade</taxon>
        <taxon>Pooideae</taxon>
        <taxon>Poodae</taxon>
        <taxon>Poeae</taxon>
        <taxon>Poeae Chloroplast Group 2 (Poeae type)</taxon>
        <taxon>Loliodinae</taxon>
        <taxon>Loliinae</taxon>
        <taxon>Lolium</taxon>
    </lineage>
</organism>
<dbReference type="InterPro" id="IPR043502">
    <property type="entry name" value="DNA/RNA_pol_sf"/>
</dbReference>
<dbReference type="CDD" id="cd09272">
    <property type="entry name" value="RNase_HI_RT_Ty1"/>
    <property type="match status" value="1"/>
</dbReference>
<name>A0AAD8R6A2_LOLMU</name>
<evidence type="ECO:0000313" key="4">
    <source>
        <dbReference type="Proteomes" id="UP001231189"/>
    </source>
</evidence>
<dbReference type="PANTHER" id="PTHR11439:SF524">
    <property type="entry name" value="RNA-DIRECTED DNA POLYMERASE, PROTEIN KINASE RLK-PELLE-DLSV FAMILY"/>
    <property type="match status" value="1"/>
</dbReference>
<evidence type="ECO:0000313" key="3">
    <source>
        <dbReference type="EMBL" id="KAK1614214.1"/>
    </source>
</evidence>
<feature type="compositionally biased region" description="Pro residues" evidence="1">
    <location>
        <begin position="230"/>
        <end position="257"/>
    </location>
</feature>
<dbReference type="InterPro" id="IPR013103">
    <property type="entry name" value="RVT_2"/>
</dbReference>
<evidence type="ECO:0000259" key="2">
    <source>
        <dbReference type="Pfam" id="PF07727"/>
    </source>
</evidence>
<comment type="caution">
    <text evidence="3">The sequence shown here is derived from an EMBL/GenBank/DDBJ whole genome shotgun (WGS) entry which is preliminary data.</text>
</comment>
<dbReference type="Pfam" id="PF14223">
    <property type="entry name" value="Retrotran_gag_2"/>
    <property type="match status" value="1"/>
</dbReference>
<dbReference type="SUPFAM" id="SSF56672">
    <property type="entry name" value="DNA/RNA polymerases"/>
    <property type="match status" value="1"/>
</dbReference>
<dbReference type="Pfam" id="PF07727">
    <property type="entry name" value="RVT_2"/>
    <property type="match status" value="1"/>
</dbReference>
<feature type="domain" description="Reverse transcriptase Ty1/copia-type" evidence="2">
    <location>
        <begin position="514"/>
        <end position="756"/>
    </location>
</feature>
<dbReference type="AlphaFoldDB" id="A0AAD8R6A2"/>
<proteinExistence type="predicted"/>
<sequence length="1002" mass="107882">MSDAGASPFAALWAQATSIQSVKALIPVTLDLKASNFTRWNTMVQIAVTTYALADHLTTATPPADDDEWLRMDATVLRWLYGSITPEITDMVMESPTTAYSIWQRIIALFRNNQQARAGYLGQKFRNIEQEGKSITACCLEQKTVADALGDVGAPVADDALVWNVLKGLDSDYDHIAALVPLLTPFPSFLQLRNMLLLQELKPHHGNRASAPAALYTNTGGGGAPGYRGPAPPRPPPPGYGPPPAYGPPAPAPPPFNPTGGRPKGKKRKVNGAPAAPGGAPAAPTPYNPWTGSIYMYPMGTGILGPRPGAASPRPAAHGFMASPQAAAPAPYGYYNTAAPYGYAPATPAPYGYAPAPTAPSWDATALINQLNAMSLQPPPTEWVMDTGASAHMSSDAACGADPCRGSPTAYRGPSAACRAPLLFRGSLTRGVALGLARSVVLALDCDSCALSDHLGHALHGVLSTELSIGHVATLSLATTCRSSDGDTAPGRQALKDPNWLDAMQAEYGALMSNNTWDLVHPPSKANIVTGKWVFRHKLNPDGSLDRYKARWVLRGFSQAPGIDFDETFSPVVKPATIRVILSIALSLNWGIRQLDVKNAFLHGTLSETVYCRQPTGFIDATCPNHVCRLNRSLYGLKQAPRAWYQRFASFVGTIGFTCSKSDTSLFVLHSTLGTAYLLLYIDDIILTGSSTPLLQRIITALNSEFAMTDMGDLHYFLGIAVTRTSSGMFLSQQKYAAEILDRAGMTACTSSSTPIDTAPKLASTAGSPVADPTEYRSLAGALQYLTFTRPDIAYAVQQICLHMHDPRDQHLALIKRVLRYVKGTLGHGLQLIPSVADSMITYTDADWAGCPDTRRSTSGYCVFLGDNLVSWSSKRQHTVSRSSAEAEYRAVANAVAESTWLRQLLTELHRPLPRATVVFCDNVSAVYMSTNPVQHHRTKHIEIDLHFVRDRVALGQVRVLHVPSSRQFADIFTKGLASPLFLDFRSSLNVRQSPAATAGEC</sequence>
<dbReference type="PANTHER" id="PTHR11439">
    <property type="entry name" value="GAG-POL-RELATED RETROTRANSPOSON"/>
    <property type="match status" value="1"/>
</dbReference>